<dbReference type="EMBL" id="CP041742">
    <property type="protein sequence ID" value="QDQ72715.1"/>
    <property type="molecule type" value="Genomic_DNA"/>
</dbReference>
<dbReference type="Proteomes" id="UP000315891">
    <property type="component" value="Chromosome"/>
</dbReference>
<evidence type="ECO:0000256" key="4">
    <source>
        <dbReference type="SAM" id="SignalP"/>
    </source>
</evidence>
<feature type="coiled-coil region" evidence="1">
    <location>
        <begin position="377"/>
        <end position="404"/>
    </location>
</feature>
<dbReference type="InterPro" id="IPR036779">
    <property type="entry name" value="LysM_dom_sf"/>
</dbReference>
<feature type="transmembrane region" description="Helical" evidence="3">
    <location>
        <begin position="443"/>
        <end position="461"/>
    </location>
</feature>
<evidence type="ECO:0000256" key="2">
    <source>
        <dbReference type="SAM" id="MobiDB-lite"/>
    </source>
</evidence>
<dbReference type="OrthoDB" id="5298707at2"/>
<reference evidence="6 7" key="1">
    <citation type="submission" date="2019-07" db="EMBL/GenBank/DDBJ databases">
        <title>Lysobacter weifangensis sp. nov., isolated from bensulfuron-methyl contaminated farmland soil.</title>
        <authorList>
            <person name="Zhao H."/>
        </authorList>
    </citation>
    <scope>NUCLEOTIDE SEQUENCE [LARGE SCALE GENOMIC DNA]</scope>
    <source>
        <strain evidence="6 7">CC-Bw-6</strain>
    </source>
</reference>
<evidence type="ECO:0000313" key="6">
    <source>
        <dbReference type="EMBL" id="QDQ72715.1"/>
    </source>
</evidence>
<feature type="compositionally biased region" description="Pro residues" evidence="2">
    <location>
        <begin position="195"/>
        <end position="207"/>
    </location>
</feature>
<keyword evidence="3" id="KW-0812">Transmembrane</keyword>
<dbReference type="InterPro" id="IPR020012">
    <property type="entry name" value="LysM_FimV"/>
</dbReference>
<dbReference type="InterPro" id="IPR057840">
    <property type="entry name" value="FimV_N"/>
</dbReference>
<feature type="compositionally biased region" description="Low complexity" evidence="2">
    <location>
        <begin position="208"/>
        <end position="222"/>
    </location>
</feature>
<name>A0A516V2G2_9GAMM</name>
<feature type="region of interest" description="Disordered" evidence="2">
    <location>
        <begin position="304"/>
        <end position="362"/>
    </location>
</feature>
<dbReference type="InterPro" id="IPR018392">
    <property type="entry name" value="LysM"/>
</dbReference>
<evidence type="ECO:0000259" key="5">
    <source>
        <dbReference type="PROSITE" id="PS51782"/>
    </source>
</evidence>
<feature type="region of interest" description="Disordered" evidence="2">
    <location>
        <begin position="169"/>
        <end position="222"/>
    </location>
</feature>
<evidence type="ECO:0000256" key="1">
    <source>
        <dbReference type="SAM" id="Coils"/>
    </source>
</evidence>
<dbReference type="PROSITE" id="PS51782">
    <property type="entry name" value="LYSM"/>
    <property type="match status" value="1"/>
</dbReference>
<feature type="domain" description="LysM" evidence="5">
    <location>
        <begin position="218"/>
        <end position="272"/>
    </location>
</feature>
<evidence type="ECO:0000256" key="3">
    <source>
        <dbReference type="SAM" id="Phobius"/>
    </source>
</evidence>
<dbReference type="Gene3D" id="3.10.350.10">
    <property type="entry name" value="LysM domain"/>
    <property type="match status" value="1"/>
</dbReference>
<keyword evidence="7" id="KW-1185">Reference proteome</keyword>
<dbReference type="NCBIfam" id="TIGR03504">
    <property type="entry name" value="FimV_Cterm"/>
    <property type="match status" value="1"/>
</dbReference>
<feature type="region of interest" description="Disordered" evidence="2">
    <location>
        <begin position="415"/>
        <end position="439"/>
    </location>
</feature>
<protein>
    <recommendedName>
        <fullName evidence="5">LysM domain-containing protein</fullName>
    </recommendedName>
</protein>
<sequence length="590" mass="61885">MSRRPSFVRRIVPLLAAALLLCASLPAFALGLGQIVMKSKPGQPLVAEIPIISSDPEELQGLQAQLASPETFARVGLAPPEGLVADLDFSFDQDAAGRPLIRVTTQQPVQQPELVFLLEVDWGSGRLVREYSALVDAPQSVAAPAPEPLQMPTPAPADTVERTPLAETQPAPVAQTPAPAPTPAPEANPTNAVPPSAPVAPSAPAPAPVTASVSNAGGSVSVQRGDTLGRIAADLGSGRSLEQTMLALLRANPDAFIDGNVNLVKAGAVLRVPDAGEFDAIDRQQAAAIVQQQVQRWRGLRAVRAQPQPEATGSAVAAAGEAREAHATASRTAGARLEIAPPSSSDAKRAGTRSGIEAGGEGDEMLQQELQQTKETLSARDAEVAELKTRVAELEKLQKDQQQLISMKDSALAGAQQDLSKAREARTAQEPASPAQKADNPMWWPWLLVPALALIAGWWFLRRRRAPASPLPSRFDSARLAAAVPGKPETKPEPKTEAATPAWTRDESIAAKPTPAPSPAAPAKPVWQAPQADTIVPLNTAPAGRERLELARAYLDMGDLATARSLLQEVADGGDAEARAEAQRLLGGIA</sequence>
<dbReference type="CDD" id="cd00118">
    <property type="entry name" value="LysM"/>
    <property type="match status" value="1"/>
</dbReference>
<feature type="chain" id="PRO_5021736475" description="LysM domain-containing protein" evidence="4">
    <location>
        <begin position="30"/>
        <end position="590"/>
    </location>
</feature>
<dbReference type="InterPro" id="IPR038440">
    <property type="entry name" value="FimV_C_sf"/>
</dbReference>
<dbReference type="NCBIfam" id="TIGR03505">
    <property type="entry name" value="FimV_core"/>
    <property type="match status" value="1"/>
</dbReference>
<keyword evidence="1" id="KW-0175">Coiled coil</keyword>
<dbReference type="Pfam" id="PF25800">
    <property type="entry name" value="FimV_N"/>
    <property type="match status" value="1"/>
</dbReference>
<evidence type="ECO:0000313" key="7">
    <source>
        <dbReference type="Proteomes" id="UP000315891"/>
    </source>
</evidence>
<feature type="region of interest" description="Disordered" evidence="2">
    <location>
        <begin position="483"/>
        <end position="525"/>
    </location>
</feature>
<accession>A0A516V2G2</accession>
<dbReference type="RefSeq" id="WP_143878230.1">
    <property type="nucleotide sequence ID" value="NZ_BAABLZ010000002.1"/>
</dbReference>
<gene>
    <name evidence="6" type="ORF">FNZ56_01905</name>
</gene>
<keyword evidence="4" id="KW-0732">Signal</keyword>
<dbReference type="Gene3D" id="1.20.58.2200">
    <property type="match status" value="1"/>
</dbReference>
<keyword evidence="3" id="KW-0472">Membrane</keyword>
<proteinExistence type="predicted"/>
<feature type="compositionally biased region" description="Low complexity" evidence="2">
    <location>
        <begin position="311"/>
        <end position="320"/>
    </location>
</feature>
<feature type="signal peptide" evidence="4">
    <location>
        <begin position="1"/>
        <end position="29"/>
    </location>
</feature>
<keyword evidence="3" id="KW-1133">Transmembrane helix</keyword>
<dbReference type="AlphaFoldDB" id="A0A516V2G2"/>
<organism evidence="6 7">
    <name type="scientific">Pseudoluteimonas lycopersici</name>
    <dbReference type="NCBI Taxonomy" id="1324796"/>
    <lineage>
        <taxon>Bacteria</taxon>
        <taxon>Pseudomonadati</taxon>
        <taxon>Pseudomonadota</taxon>
        <taxon>Gammaproteobacteria</taxon>
        <taxon>Lysobacterales</taxon>
        <taxon>Lysobacteraceae</taxon>
        <taxon>Pseudoluteimonas</taxon>
    </lineage>
</organism>
<dbReference type="InterPro" id="IPR020011">
    <property type="entry name" value="FimV_C"/>
</dbReference>